<feature type="compositionally biased region" description="Basic and acidic residues" evidence="1">
    <location>
        <begin position="180"/>
        <end position="194"/>
    </location>
</feature>
<dbReference type="PANTHER" id="PTHR12771:SF56">
    <property type="entry name" value="CED-12"/>
    <property type="match status" value="1"/>
</dbReference>
<feature type="region of interest" description="Disordered" evidence="1">
    <location>
        <begin position="129"/>
        <end position="194"/>
    </location>
</feature>
<feature type="compositionally biased region" description="Basic residues" evidence="1">
    <location>
        <begin position="170"/>
        <end position="179"/>
    </location>
</feature>
<name>A0A176VS10_MARPO</name>
<reference evidence="3" key="1">
    <citation type="submission" date="2016-03" db="EMBL/GenBank/DDBJ databases">
        <title>Mechanisms controlling the formation of the plant cell surface in tip-growing cells are functionally conserved among land plants.</title>
        <authorList>
            <person name="Honkanen S."/>
            <person name="Jones V.A."/>
            <person name="Morieri G."/>
            <person name="Champion C."/>
            <person name="Hetherington A.J."/>
            <person name="Kelly S."/>
            <person name="Saint-Marcoux D."/>
            <person name="Proust H."/>
            <person name="Prescott H."/>
            <person name="Dolan L."/>
        </authorList>
    </citation>
    <scope>NUCLEOTIDE SEQUENCE [LARGE SCALE GENOMIC DNA]</scope>
    <source>
        <tissue evidence="3">Whole gametophyte</tissue>
    </source>
</reference>
<feature type="domain" description="ELMO" evidence="2">
    <location>
        <begin position="413"/>
        <end position="574"/>
    </location>
</feature>
<dbReference type="InterPro" id="IPR006816">
    <property type="entry name" value="ELMO_dom"/>
</dbReference>
<dbReference type="AlphaFoldDB" id="A0A176VS10"/>
<sequence length="594" mass="66660">MFDLPWNNKAAKSSKEQRDAASSRAKPPRRSSHLPKRKDEYTSEMSRSVVSLMRMKSQSQSQSRARTGNNRRRVRGEEGDGSRRGGVRSGEESRGQGHGGAGGWKQWHHGSDRSIVSIGRSCLVLSSRIVRTPGQRPRTAINATGQGGQPPERTDRPSRRKGRERERRRIIERRRRRRQGRTEEGGRKEGGRESREQWRGELFLEFLWGGEIGPGVVRAAASASAAAGGSGGVGLGAAAATACLLLRRLVLQCPVVAEDGEAGGKAGEQWGGRRRRRMRRVHHEDVGGGKYERVLSNGSDGVSEPLLGADYYDQRSRQAYYTSDEDDDDVRGRSKADQVWSNIFSRLLVQWAQWFTNVVVGSGALLGTVFFRVLRRPGHGERTMIADLSPLQERRLQQLQDKLHVPFDGALPEHQEALKSLWRAAFANRELPGLVCEEWKEMGWQGNDPSTDFRGGGYVSLENLLFLAHKFPRSFQRLLHKKEGKRATWEYPFAVAGLNITFMLIQMLDLRAAVPSTPAGVTFCKILAEDEAAFDMLYCVAFEMMDAQWLAMHASYMEFNAVLRATRTQLERELMLEDVNRVEDLPAYSLLLAD</sequence>
<feature type="compositionally biased region" description="Basic residues" evidence="1">
    <location>
        <begin position="272"/>
        <end position="281"/>
    </location>
</feature>
<feature type="compositionally biased region" description="Basic residues" evidence="1">
    <location>
        <begin position="26"/>
        <end position="36"/>
    </location>
</feature>
<dbReference type="PANTHER" id="PTHR12771">
    <property type="entry name" value="ENGULFMENT AND CELL MOTILITY"/>
    <property type="match status" value="1"/>
</dbReference>
<evidence type="ECO:0000313" key="4">
    <source>
        <dbReference type="Proteomes" id="UP000077202"/>
    </source>
</evidence>
<gene>
    <name evidence="3" type="ORF">AXG93_1630s1180</name>
</gene>
<feature type="compositionally biased region" description="Low complexity" evidence="1">
    <location>
        <begin position="57"/>
        <end position="68"/>
    </location>
</feature>
<protein>
    <recommendedName>
        <fullName evidence="2">ELMO domain-containing protein</fullName>
    </recommendedName>
</protein>
<evidence type="ECO:0000256" key="1">
    <source>
        <dbReference type="SAM" id="MobiDB-lite"/>
    </source>
</evidence>
<dbReference type="PROSITE" id="PS51335">
    <property type="entry name" value="ELMO"/>
    <property type="match status" value="1"/>
</dbReference>
<feature type="region of interest" description="Disordered" evidence="1">
    <location>
        <begin position="261"/>
        <end position="284"/>
    </location>
</feature>
<dbReference type="Pfam" id="PF04727">
    <property type="entry name" value="ELMO_CED12"/>
    <property type="match status" value="1"/>
</dbReference>
<dbReference type="Proteomes" id="UP000077202">
    <property type="component" value="Unassembled WGS sequence"/>
</dbReference>
<dbReference type="InterPro" id="IPR050868">
    <property type="entry name" value="ELMO_domain-containing"/>
</dbReference>
<proteinExistence type="predicted"/>
<evidence type="ECO:0000259" key="2">
    <source>
        <dbReference type="PROSITE" id="PS51335"/>
    </source>
</evidence>
<feature type="region of interest" description="Disordered" evidence="1">
    <location>
        <begin position="1"/>
        <end position="108"/>
    </location>
</feature>
<feature type="compositionally biased region" description="Basic and acidic residues" evidence="1">
    <location>
        <begin position="75"/>
        <end position="95"/>
    </location>
</feature>
<evidence type="ECO:0000313" key="3">
    <source>
        <dbReference type="EMBL" id="OAE23203.1"/>
    </source>
</evidence>
<dbReference type="EMBL" id="LVLJ01002916">
    <property type="protein sequence ID" value="OAE23203.1"/>
    <property type="molecule type" value="Genomic_DNA"/>
</dbReference>
<accession>A0A176VS10</accession>
<comment type="caution">
    <text evidence="3">The sequence shown here is derived from an EMBL/GenBank/DDBJ whole genome shotgun (WGS) entry which is preliminary data.</text>
</comment>
<organism evidence="3 4">
    <name type="scientific">Marchantia polymorpha subsp. ruderalis</name>
    <dbReference type="NCBI Taxonomy" id="1480154"/>
    <lineage>
        <taxon>Eukaryota</taxon>
        <taxon>Viridiplantae</taxon>
        <taxon>Streptophyta</taxon>
        <taxon>Embryophyta</taxon>
        <taxon>Marchantiophyta</taxon>
        <taxon>Marchantiopsida</taxon>
        <taxon>Marchantiidae</taxon>
        <taxon>Marchantiales</taxon>
        <taxon>Marchantiaceae</taxon>
        <taxon>Marchantia</taxon>
    </lineage>
</organism>
<feature type="compositionally biased region" description="Basic and acidic residues" evidence="1">
    <location>
        <begin position="152"/>
        <end position="169"/>
    </location>
</feature>
<keyword evidence="4" id="KW-1185">Reference proteome</keyword>